<name>A0ABS8YDL9_9BACL</name>
<proteinExistence type="predicted"/>
<dbReference type="EMBL" id="JAJNBZ010000005">
    <property type="protein sequence ID" value="MCE5169637.1"/>
    <property type="molecule type" value="Genomic_DNA"/>
</dbReference>
<evidence type="ECO:0000313" key="2">
    <source>
        <dbReference type="Proteomes" id="UP001199916"/>
    </source>
</evidence>
<dbReference type="RefSeq" id="WP_233696554.1">
    <property type="nucleotide sequence ID" value="NZ_JAJNBZ010000005.1"/>
</dbReference>
<comment type="caution">
    <text evidence="1">The sequence shown here is derived from an EMBL/GenBank/DDBJ whole genome shotgun (WGS) entry which is preliminary data.</text>
</comment>
<sequence>MIFHNRYNRSPVPHQSFIWIAEYYDGTYLSEYDFDTKKANSFYHIDKHKLTRFGLIGHGSQVYFDVGNGVFTMNDHRLMVSYQTKQHEYPLTGRAFLYNDIITYKDAVSDVNLLLAGAKQGRFNDQIVQYNLGYKKNMALLDVNINFQCLLSIPYNEASFLAIKITSDKDLDGKLIIRRNGLIVDEIHAPLKAQHAGMMNWEIR</sequence>
<protein>
    <submittedName>
        <fullName evidence="1">Uncharacterized protein</fullName>
    </submittedName>
</protein>
<gene>
    <name evidence="1" type="ORF">LQV63_09960</name>
</gene>
<organism evidence="1 2">
    <name type="scientific">Paenibacillus profundus</name>
    <dbReference type="NCBI Taxonomy" id="1173085"/>
    <lineage>
        <taxon>Bacteria</taxon>
        <taxon>Bacillati</taxon>
        <taxon>Bacillota</taxon>
        <taxon>Bacilli</taxon>
        <taxon>Bacillales</taxon>
        <taxon>Paenibacillaceae</taxon>
        <taxon>Paenibacillus</taxon>
    </lineage>
</organism>
<accession>A0ABS8YDL9</accession>
<evidence type="ECO:0000313" key="1">
    <source>
        <dbReference type="EMBL" id="MCE5169637.1"/>
    </source>
</evidence>
<reference evidence="1 2" key="1">
    <citation type="submission" date="2021-11" db="EMBL/GenBank/DDBJ databases">
        <title>Draft genome sequence of Paenibacillus profundus YoMME, a new Gram-positive bacteria with exoelectrogenic properties.</title>
        <authorList>
            <person name="Hubenova Y."/>
            <person name="Hubenova E."/>
            <person name="Manasiev Y."/>
            <person name="Peykov S."/>
            <person name="Mitov M."/>
        </authorList>
    </citation>
    <scope>NUCLEOTIDE SEQUENCE [LARGE SCALE GENOMIC DNA]</scope>
    <source>
        <strain evidence="1 2">YoMME</strain>
    </source>
</reference>
<dbReference type="Proteomes" id="UP001199916">
    <property type="component" value="Unassembled WGS sequence"/>
</dbReference>
<keyword evidence="2" id="KW-1185">Reference proteome</keyword>